<dbReference type="OrthoDB" id="8732661at2"/>
<dbReference type="STRING" id="56779.SAMN05421834_10474"/>
<comment type="similarity">
    <text evidence="2">Belongs to the transketolase family.</text>
</comment>
<dbReference type="SUPFAM" id="SSF52518">
    <property type="entry name" value="Thiamin diphosphate-binding fold (THDP-binding)"/>
    <property type="match status" value="1"/>
</dbReference>
<evidence type="ECO:0000256" key="3">
    <source>
        <dbReference type="ARBA" id="ARBA00023052"/>
    </source>
</evidence>
<reference evidence="6" key="1">
    <citation type="submission" date="2017-01" db="EMBL/GenBank/DDBJ databases">
        <authorList>
            <person name="Varghese N."/>
            <person name="Submissions S."/>
        </authorList>
    </citation>
    <scope>NUCLEOTIDE SEQUENCE [LARGE SCALE GENOMIC DNA]</scope>
    <source>
        <strain evidence="6">ATCC 700103</strain>
    </source>
</reference>
<dbReference type="AlphaFoldDB" id="A0A1N6SL36"/>
<evidence type="ECO:0000313" key="5">
    <source>
        <dbReference type="EMBL" id="SIQ41815.1"/>
    </source>
</evidence>
<name>A0A1N6SL36_9FIRM</name>
<dbReference type="Gene3D" id="3.40.50.970">
    <property type="match status" value="1"/>
</dbReference>
<evidence type="ECO:0000256" key="2">
    <source>
        <dbReference type="ARBA" id="ARBA00007131"/>
    </source>
</evidence>
<feature type="domain" description="Transketolase N-terminal" evidence="4">
    <location>
        <begin position="13"/>
        <end position="265"/>
    </location>
</feature>
<dbReference type="PANTHER" id="PTHR47514:SF1">
    <property type="entry name" value="TRANSKETOLASE N-TERMINAL SECTION-RELATED"/>
    <property type="match status" value="1"/>
</dbReference>
<protein>
    <submittedName>
        <fullName evidence="5">Transketolase</fullName>
    </submittedName>
</protein>
<dbReference type="RefSeq" id="WP_076544102.1">
    <property type="nucleotide sequence ID" value="NZ_FTNC01000004.1"/>
</dbReference>
<evidence type="ECO:0000259" key="4">
    <source>
        <dbReference type="Pfam" id="PF00456"/>
    </source>
</evidence>
<dbReference type="PANTHER" id="PTHR47514">
    <property type="entry name" value="TRANSKETOLASE N-TERMINAL SECTION-RELATED"/>
    <property type="match status" value="1"/>
</dbReference>
<dbReference type="Proteomes" id="UP000185669">
    <property type="component" value="Unassembled WGS sequence"/>
</dbReference>
<keyword evidence="3" id="KW-0786">Thiamine pyrophosphate</keyword>
<comment type="cofactor">
    <cofactor evidence="1">
        <name>thiamine diphosphate</name>
        <dbReference type="ChEBI" id="CHEBI:58937"/>
    </cofactor>
</comment>
<evidence type="ECO:0000313" key="6">
    <source>
        <dbReference type="Proteomes" id="UP000185669"/>
    </source>
</evidence>
<gene>
    <name evidence="5" type="ORF">SAMN05421834_10474</name>
</gene>
<dbReference type="InterPro" id="IPR029061">
    <property type="entry name" value="THDP-binding"/>
</dbReference>
<dbReference type="EMBL" id="FTNC01000004">
    <property type="protein sequence ID" value="SIQ41815.1"/>
    <property type="molecule type" value="Genomic_DNA"/>
</dbReference>
<keyword evidence="6" id="KW-1185">Reference proteome</keyword>
<accession>A0A1N6SL36</accession>
<dbReference type="Pfam" id="PF00456">
    <property type="entry name" value="Transketolase_N"/>
    <property type="match status" value="1"/>
</dbReference>
<evidence type="ECO:0000256" key="1">
    <source>
        <dbReference type="ARBA" id="ARBA00001964"/>
    </source>
</evidence>
<dbReference type="InterPro" id="IPR005474">
    <property type="entry name" value="Transketolase_N"/>
</dbReference>
<sequence length="275" mass="30616">MDKIEFLTEKAAQIRRDLLKMIVNAGTGHTAGSLSNTDIMTVLFYEVMDIKVDDPDWDDRDRFILSKGHSVESYYTILADKGYFDKEELNTFCQYKSRLIGHPNNKVPGVEMNTGALGHGLAIAAGMAKAAKMSKKNYKVYTLMGDGELAEGSVWEAALAASHFKLDNLVGIIDRNNLQITDNTEKVMGLEPLAEKWKSFGWEIIEVDGHNYQELINAFTKSSEIKGRPTLILANTIKGKGVSFMENKAEWHHGLPSEEELAQALEELSSKGEVI</sequence>
<dbReference type="CDD" id="cd02012">
    <property type="entry name" value="TPP_TK"/>
    <property type="match status" value="1"/>
</dbReference>
<organism evidence="5 6">
    <name type="scientific">Halanaerobium kushneri</name>
    <dbReference type="NCBI Taxonomy" id="56779"/>
    <lineage>
        <taxon>Bacteria</taxon>
        <taxon>Bacillati</taxon>
        <taxon>Bacillota</taxon>
        <taxon>Clostridia</taxon>
        <taxon>Halanaerobiales</taxon>
        <taxon>Halanaerobiaceae</taxon>
        <taxon>Halanaerobium</taxon>
    </lineage>
</organism>
<proteinExistence type="inferred from homology"/>